<feature type="domain" description="At4g15545-like C-terminal" evidence="2">
    <location>
        <begin position="266"/>
        <end position="332"/>
    </location>
</feature>
<organism evidence="3 4">
    <name type="scientific">Artemisia annua</name>
    <name type="common">Sweet wormwood</name>
    <dbReference type="NCBI Taxonomy" id="35608"/>
    <lineage>
        <taxon>Eukaryota</taxon>
        <taxon>Viridiplantae</taxon>
        <taxon>Streptophyta</taxon>
        <taxon>Embryophyta</taxon>
        <taxon>Tracheophyta</taxon>
        <taxon>Spermatophyta</taxon>
        <taxon>Magnoliopsida</taxon>
        <taxon>eudicotyledons</taxon>
        <taxon>Gunneridae</taxon>
        <taxon>Pentapetalae</taxon>
        <taxon>asterids</taxon>
        <taxon>campanulids</taxon>
        <taxon>Asterales</taxon>
        <taxon>Asteraceae</taxon>
        <taxon>Asteroideae</taxon>
        <taxon>Anthemideae</taxon>
        <taxon>Artemisiinae</taxon>
        <taxon>Artemisia</taxon>
    </lineage>
</organism>
<dbReference type="Pfam" id="PF25972">
    <property type="entry name" value="At4g15545_C"/>
    <property type="match status" value="1"/>
</dbReference>
<dbReference type="InterPro" id="IPR058935">
    <property type="entry name" value="At4g15545-like_C"/>
</dbReference>
<comment type="caution">
    <text evidence="3">The sequence shown here is derived from an EMBL/GenBank/DDBJ whole genome shotgun (WGS) entry which is preliminary data.</text>
</comment>
<evidence type="ECO:0000259" key="2">
    <source>
        <dbReference type="Pfam" id="PF25972"/>
    </source>
</evidence>
<accession>A0A2U1LDR9</accession>
<sequence length="420" mass="47030">MSGTNVPKQVLDVLPSDPFEQLDIARKITSIALSTRVSSLESESSILREEIAGRDDVIVDLESKLGSLDFSLSQDLHNLSLADHQKVGLGGVCFGLYSGLMAYLVLGLCYENLLKENASLLETVNKLKRDVAKLETFRTTLMMSLQDEEESLARGPPEYEESTSSIQSHSSNVGNSYHYEHVTDASRPRISQSLLLSSQSSTPWLTPPDTPPTLSASASPTRTPPPVSPRRHSFSAAPTGGTFDDRSSVYSSANSSPYASMTGQTRVDSKEFFRQVRSRLAYEQFAAFLANVKELNSQKQSKEASVFLHDTLRKADEILGPDNKDLYAIFESGTDHQTSAKRFWKKVNNQYYRVHFVTSPKHIHSRHTSPEVHHFISFHPPSSTKIRVRVLRYWIDRDGEFERTDTDIRGVNVGFETYCD</sequence>
<evidence type="ECO:0000313" key="4">
    <source>
        <dbReference type="Proteomes" id="UP000245207"/>
    </source>
</evidence>
<dbReference type="AlphaFoldDB" id="A0A2U1LDR9"/>
<feature type="compositionally biased region" description="Low complexity" evidence="1">
    <location>
        <begin position="212"/>
        <end position="221"/>
    </location>
</feature>
<feature type="region of interest" description="Disordered" evidence="1">
    <location>
        <begin position="199"/>
        <end position="264"/>
    </location>
</feature>
<keyword evidence="4" id="KW-1185">Reference proteome</keyword>
<reference evidence="3 4" key="1">
    <citation type="journal article" date="2018" name="Mol. Plant">
        <title>The genome of Artemisia annua provides insight into the evolution of Asteraceae family and artemisinin biosynthesis.</title>
        <authorList>
            <person name="Shen Q."/>
            <person name="Zhang L."/>
            <person name="Liao Z."/>
            <person name="Wang S."/>
            <person name="Yan T."/>
            <person name="Shi P."/>
            <person name="Liu M."/>
            <person name="Fu X."/>
            <person name="Pan Q."/>
            <person name="Wang Y."/>
            <person name="Lv Z."/>
            <person name="Lu X."/>
            <person name="Zhang F."/>
            <person name="Jiang W."/>
            <person name="Ma Y."/>
            <person name="Chen M."/>
            <person name="Hao X."/>
            <person name="Li L."/>
            <person name="Tang Y."/>
            <person name="Lv G."/>
            <person name="Zhou Y."/>
            <person name="Sun X."/>
            <person name="Brodelius P.E."/>
            <person name="Rose J.K.C."/>
            <person name="Tang K."/>
        </authorList>
    </citation>
    <scope>NUCLEOTIDE SEQUENCE [LARGE SCALE GENOMIC DNA]</scope>
    <source>
        <strain evidence="4">cv. Huhao1</strain>
        <tissue evidence="3">Leaf</tissue>
    </source>
</reference>
<proteinExistence type="predicted"/>
<dbReference type="Proteomes" id="UP000245207">
    <property type="component" value="Unassembled WGS sequence"/>
</dbReference>
<protein>
    <recommendedName>
        <fullName evidence="2">At4g15545-like C-terminal domain-containing protein</fullName>
    </recommendedName>
</protein>
<evidence type="ECO:0000256" key="1">
    <source>
        <dbReference type="SAM" id="MobiDB-lite"/>
    </source>
</evidence>
<dbReference type="InterPro" id="IPR058936">
    <property type="entry name" value="At4g15545-like"/>
</dbReference>
<dbReference type="STRING" id="35608.A0A2U1LDR9"/>
<dbReference type="EMBL" id="PKPP01009942">
    <property type="protein sequence ID" value="PWA47148.1"/>
    <property type="molecule type" value="Genomic_DNA"/>
</dbReference>
<dbReference type="PANTHER" id="PTHR47383:SF4">
    <property type="entry name" value="WAT1-RELATED PROTEIN"/>
    <property type="match status" value="1"/>
</dbReference>
<evidence type="ECO:0000313" key="3">
    <source>
        <dbReference type="EMBL" id="PWA47148.1"/>
    </source>
</evidence>
<dbReference type="OrthoDB" id="5599468at2759"/>
<name>A0A2U1LDR9_ARTAN</name>
<feature type="compositionally biased region" description="Low complexity" evidence="1">
    <location>
        <begin position="162"/>
        <end position="171"/>
    </location>
</feature>
<feature type="region of interest" description="Disordered" evidence="1">
    <location>
        <begin position="147"/>
        <end position="176"/>
    </location>
</feature>
<feature type="compositionally biased region" description="Low complexity" evidence="1">
    <location>
        <begin position="248"/>
        <end position="260"/>
    </location>
</feature>
<dbReference type="PANTHER" id="PTHR47383">
    <property type="entry name" value="OS03G0659800 PROTEIN"/>
    <property type="match status" value="1"/>
</dbReference>
<gene>
    <name evidence="3" type="ORF">CTI12_AA501740</name>
</gene>